<dbReference type="Proteomes" id="UP001153269">
    <property type="component" value="Unassembled WGS sequence"/>
</dbReference>
<accession>A0A9N7ZAK4</accession>
<sequence>MLHFINIHHCHSLVQCNKTLHCSPSENPQTENSLDICSRFTSPSFYLKSFLFYFVWTHARLVTRTFPWQQCFWNTGEET</sequence>
<evidence type="ECO:0000313" key="1">
    <source>
        <dbReference type="EMBL" id="CAB1454679.1"/>
    </source>
</evidence>
<gene>
    <name evidence="1" type="ORF">PLEPLA_LOCUS42446</name>
</gene>
<protein>
    <submittedName>
        <fullName evidence="1">Uncharacterized protein</fullName>
    </submittedName>
</protein>
<dbReference type="AlphaFoldDB" id="A0A9N7ZAK4"/>
<dbReference type="EMBL" id="CADEAL010004222">
    <property type="protein sequence ID" value="CAB1454679.1"/>
    <property type="molecule type" value="Genomic_DNA"/>
</dbReference>
<evidence type="ECO:0000313" key="2">
    <source>
        <dbReference type="Proteomes" id="UP001153269"/>
    </source>
</evidence>
<proteinExistence type="predicted"/>
<name>A0A9N7ZAK4_PLEPL</name>
<organism evidence="1 2">
    <name type="scientific">Pleuronectes platessa</name>
    <name type="common">European plaice</name>
    <dbReference type="NCBI Taxonomy" id="8262"/>
    <lineage>
        <taxon>Eukaryota</taxon>
        <taxon>Metazoa</taxon>
        <taxon>Chordata</taxon>
        <taxon>Craniata</taxon>
        <taxon>Vertebrata</taxon>
        <taxon>Euteleostomi</taxon>
        <taxon>Actinopterygii</taxon>
        <taxon>Neopterygii</taxon>
        <taxon>Teleostei</taxon>
        <taxon>Neoteleostei</taxon>
        <taxon>Acanthomorphata</taxon>
        <taxon>Carangaria</taxon>
        <taxon>Pleuronectiformes</taxon>
        <taxon>Pleuronectoidei</taxon>
        <taxon>Pleuronectidae</taxon>
        <taxon>Pleuronectes</taxon>
    </lineage>
</organism>
<keyword evidence="2" id="KW-1185">Reference proteome</keyword>
<reference evidence="1" key="1">
    <citation type="submission" date="2020-03" db="EMBL/GenBank/DDBJ databases">
        <authorList>
            <person name="Weist P."/>
        </authorList>
    </citation>
    <scope>NUCLEOTIDE SEQUENCE</scope>
</reference>
<comment type="caution">
    <text evidence="1">The sequence shown here is derived from an EMBL/GenBank/DDBJ whole genome shotgun (WGS) entry which is preliminary data.</text>
</comment>